<gene>
    <name evidence="1" type="ORF">PACLA_8A028409</name>
</gene>
<dbReference type="AlphaFoldDB" id="A0A6S7GUX0"/>
<evidence type="ECO:0000313" key="2">
    <source>
        <dbReference type="Proteomes" id="UP001152795"/>
    </source>
</evidence>
<dbReference type="InterPro" id="IPR032040">
    <property type="entry name" value="ELYS-bb"/>
</dbReference>
<dbReference type="InterPro" id="IPR036322">
    <property type="entry name" value="WD40_repeat_dom_sf"/>
</dbReference>
<comment type="caution">
    <text evidence="1">The sequence shown here is derived from an EMBL/GenBank/DDBJ whole genome shotgun (WGS) entry which is preliminary data.</text>
</comment>
<evidence type="ECO:0000313" key="1">
    <source>
        <dbReference type="EMBL" id="CAB3993862.1"/>
    </source>
</evidence>
<dbReference type="OrthoDB" id="20729at2759"/>
<sequence>MSRPLREIEPTKTSSLKLYSSSTIECLERLEGSDEVSTRIFGKSSRCGKYSWLVRGSALEVINPTSGQRLSAWRFGWSSSKKLSFSINCVEELPTPDSLYLLVGLQNMAGSSGMVCLFDPVLSRVIKAIEFPRAVTTLECLTTSGGANAPQHSISAQLRLMFGVAAVGMDCGHVYLVDLRLDDDVEEFDEWNPSHLQIVDLDNPNIALLRSRAREDGAHMAFELGGECHMLGSFSYASPEGEILGNYASSEIIITSLKYIRQLGSLVVGYSFGCFQIWDLEQHSREFSSLFGVYMLPVTHIIYQEPENDPRLCCFLWVARGQTENEEVGDSPTTITLYQLIYEREETLSGYGRVLKDFSGCGGRFEHQLTGDPYHLADATTCGSRVLCFYTLERDEAAIDVTRLDDSSDEV</sequence>
<name>A0A6S7GUX0_PARCT</name>
<organism evidence="1 2">
    <name type="scientific">Paramuricea clavata</name>
    <name type="common">Red gorgonian</name>
    <name type="synonym">Violescent sea-whip</name>
    <dbReference type="NCBI Taxonomy" id="317549"/>
    <lineage>
        <taxon>Eukaryota</taxon>
        <taxon>Metazoa</taxon>
        <taxon>Cnidaria</taxon>
        <taxon>Anthozoa</taxon>
        <taxon>Octocorallia</taxon>
        <taxon>Malacalcyonacea</taxon>
        <taxon>Plexauridae</taxon>
        <taxon>Paramuricea</taxon>
    </lineage>
</organism>
<dbReference type="InterPro" id="IPR052620">
    <property type="entry name" value="ELYS/MEL-28_NucAsmblyFactor"/>
</dbReference>
<dbReference type="PANTHER" id="PTHR21583:SF8">
    <property type="entry name" value="PROTEIN ELYS"/>
    <property type="match status" value="1"/>
</dbReference>
<dbReference type="Pfam" id="PF16687">
    <property type="entry name" value="ELYS-bb"/>
    <property type="match status" value="1"/>
</dbReference>
<dbReference type="Proteomes" id="UP001152795">
    <property type="component" value="Unassembled WGS sequence"/>
</dbReference>
<keyword evidence="2" id="KW-1185">Reference proteome</keyword>
<dbReference type="EMBL" id="CACRXK020002341">
    <property type="protein sequence ID" value="CAB3993862.1"/>
    <property type="molecule type" value="Genomic_DNA"/>
</dbReference>
<protein>
    <submittedName>
        <fullName evidence="1">ELYS-like</fullName>
    </submittedName>
</protein>
<dbReference type="SUPFAM" id="SSF50978">
    <property type="entry name" value="WD40 repeat-like"/>
    <property type="match status" value="1"/>
</dbReference>
<feature type="non-terminal residue" evidence="1">
    <location>
        <position position="411"/>
    </location>
</feature>
<proteinExistence type="predicted"/>
<reference evidence="1" key="1">
    <citation type="submission" date="2020-04" db="EMBL/GenBank/DDBJ databases">
        <authorList>
            <person name="Alioto T."/>
            <person name="Alioto T."/>
            <person name="Gomez Garrido J."/>
        </authorList>
    </citation>
    <scope>NUCLEOTIDE SEQUENCE</scope>
    <source>
        <strain evidence="1">A484AB</strain>
    </source>
</reference>
<accession>A0A6S7GUX0</accession>
<dbReference type="PANTHER" id="PTHR21583">
    <property type="entry name" value="ELYS PROTEIN"/>
    <property type="match status" value="1"/>
</dbReference>